<dbReference type="Proteomes" id="UP001363151">
    <property type="component" value="Unassembled WGS sequence"/>
</dbReference>
<organism evidence="2 3">
    <name type="scientific">Aureococcus anophagefferens</name>
    <name type="common">Harmful bloom alga</name>
    <dbReference type="NCBI Taxonomy" id="44056"/>
    <lineage>
        <taxon>Eukaryota</taxon>
        <taxon>Sar</taxon>
        <taxon>Stramenopiles</taxon>
        <taxon>Ochrophyta</taxon>
        <taxon>Pelagophyceae</taxon>
        <taxon>Pelagomonadales</taxon>
        <taxon>Pelagomonadaceae</taxon>
        <taxon>Aureococcus</taxon>
    </lineage>
</organism>
<accession>A0ABR1FVK3</accession>
<proteinExistence type="predicted"/>
<comment type="caution">
    <text evidence="2">The sequence shown here is derived from an EMBL/GenBank/DDBJ whole genome shotgun (WGS) entry which is preliminary data.</text>
</comment>
<reference evidence="2 3" key="1">
    <citation type="submission" date="2024-03" db="EMBL/GenBank/DDBJ databases">
        <title>Aureococcus anophagefferens CCMP1851 and Kratosvirus quantuckense: Draft genome of a second virus-susceptible host strain in the model system.</title>
        <authorList>
            <person name="Chase E."/>
            <person name="Truchon A.R."/>
            <person name="Schepens W."/>
            <person name="Wilhelm S.W."/>
        </authorList>
    </citation>
    <scope>NUCLEOTIDE SEQUENCE [LARGE SCALE GENOMIC DNA]</scope>
    <source>
        <strain evidence="2 3">CCMP1851</strain>
    </source>
</reference>
<feature type="chain" id="PRO_5047207041" evidence="1">
    <location>
        <begin position="19"/>
        <end position="246"/>
    </location>
</feature>
<feature type="signal peptide" evidence="1">
    <location>
        <begin position="1"/>
        <end position="18"/>
    </location>
</feature>
<name>A0ABR1FVK3_AURAN</name>
<protein>
    <submittedName>
        <fullName evidence="2">Uncharacterized protein</fullName>
    </submittedName>
</protein>
<sequence>MGRAAALVVLAWLRCACAQIPEGIGFDDDDFFRPTQKPVQVNTYQQGAEHEWDDPHDDDYSDDGATIRTQCYTGSDLYQTEKTFCDLECLDSYKGKRRVSRASGRDGAIDDVDCSGPWYCSKMEICQMYHQKNTNDQEQGFQRGCMTVRSCANHSQCFPTAQDQRNMNIQWYDGWDGTMADLGSRIRDHGFKMFYGGMTFETTCCVNRHNYRPGIDTPCNAASATTVRGALAFAALAGVAALLRGT</sequence>
<evidence type="ECO:0000313" key="3">
    <source>
        <dbReference type="Proteomes" id="UP001363151"/>
    </source>
</evidence>
<keyword evidence="1" id="KW-0732">Signal</keyword>
<keyword evidence="3" id="KW-1185">Reference proteome</keyword>
<evidence type="ECO:0000313" key="2">
    <source>
        <dbReference type="EMBL" id="KAK7239624.1"/>
    </source>
</evidence>
<dbReference type="EMBL" id="JBBJCI010000223">
    <property type="protein sequence ID" value="KAK7239624.1"/>
    <property type="molecule type" value="Genomic_DNA"/>
</dbReference>
<evidence type="ECO:0000256" key="1">
    <source>
        <dbReference type="SAM" id="SignalP"/>
    </source>
</evidence>
<gene>
    <name evidence="2" type="ORF">SO694_00028214</name>
</gene>